<protein>
    <submittedName>
        <fullName evidence="14">DgyrCDS9130</fullName>
    </submittedName>
</protein>
<keyword evidence="4" id="KW-0862">Zinc</keyword>
<dbReference type="InterPro" id="IPR027469">
    <property type="entry name" value="Cation_efflux_TMD_sf"/>
</dbReference>
<keyword evidence="5 12" id="KW-1133">Transmembrane helix</keyword>
<accession>A0A7I8VWG8</accession>
<evidence type="ECO:0000256" key="8">
    <source>
        <dbReference type="ARBA" id="ARBA00023136"/>
    </source>
</evidence>
<evidence type="ECO:0000256" key="11">
    <source>
        <dbReference type="SAM" id="MobiDB-lite"/>
    </source>
</evidence>
<dbReference type="GO" id="GO:0016020">
    <property type="term" value="C:membrane"/>
    <property type="evidence" value="ECO:0007669"/>
    <property type="project" value="InterPro"/>
</dbReference>
<dbReference type="SUPFAM" id="SSF161111">
    <property type="entry name" value="Cation efflux protein transmembrane domain-like"/>
    <property type="match status" value="1"/>
</dbReference>
<evidence type="ECO:0000256" key="4">
    <source>
        <dbReference type="ARBA" id="ARBA00022833"/>
    </source>
</evidence>
<keyword evidence="2" id="KW-0813">Transport</keyword>
<keyword evidence="15" id="KW-1185">Reference proteome</keyword>
<evidence type="ECO:0000256" key="1">
    <source>
        <dbReference type="ARBA" id="ARBA00004166"/>
    </source>
</evidence>
<dbReference type="PANTHER" id="PTHR46531">
    <property type="entry name" value="ZINC TRANSPORTER 6"/>
    <property type="match status" value="1"/>
</dbReference>
<comment type="function">
    <text evidence="10">Has probably no intrinsic transporter activity but together with SLC30A5 forms a functional zinc ion:proton antiporter heterodimer, mediating zinc entry into the lumen of organelles along the secretory pathway. As part of that zinc ion:proton antiporter, contributes to zinc ion homeostasis within the early secretory pathway and regulates the activation and folding of enzymes like alkaline phosphatases and enzymes involved in phosphatidylinositol glycan anchor biosynthesis.</text>
</comment>
<dbReference type="GO" id="GO:0005794">
    <property type="term" value="C:Golgi apparatus"/>
    <property type="evidence" value="ECO:0007669"/>
    <property type="project" value="UniProtKB-SubCell"/>
</dbReference>
<dbReference type="EMBL" id="CAJFCJ010000012">
    <property type="protein sequence ID" value="CAD5120564.1"/>
    <property type="molecule type" value="Genomic_DNA"/>
</dbReference>
<dbReference type="OrthoDB" id="5382797at2759"/>
<feature type="compositionally biased region" description="Polar residues" evidence="11">
    <location>
        <begin position="386"/>
        <end position="395"/>
    </location>
</feature>
<organism evidence="14 15">
    <name type="scientific">Dimorphilus gyrociliatus</name>
    <dbReference type="NCBI Taxonomy" id="2664684"/>
    <lineage>
        <taxon>Eukaryota</taxon>
        <taxon>Metazoa</taxon>
        <taxon>Spiralia</taxon>
        <taxon>Lophotrochozoa</taxon>
        <taxon>Annelida</taxon>
        <taxon>Polychaeta</taxon>
        <taxon>Polychaeta incertae sedis</taxon>
        <taxon>Dinophilidae</taxon>
        <taxon>Dimorphilus</taxon>
    </lineage>
</organism>
<keyword evidence="3 12" id="KW-0812">Transmembrane</keyword>
<dbReference type="InterPro" id="IPR052005">
    <property type="entry name" value="CDF_SLC30A"/>
</dbReference>
<evidence type="ECO:0000256" key="3">
    <source>
        <dbReference type="ARBA" id="ARBA00022692"/>
    </source>
</evidence>
<evidence type="ECO:0000256" key="7">
    <source>
        <dbReference type="ARBA" id="ARBA00023065"/>
    </source>
</evidence>
<comment type="subunit">
    <text evidence="9">Heterodimer with SLC30A5; form a functional zinc ion transmembrane transporter.</text>
</comment>
<reference evidence="14 15" key="1">
    <citation type="submission" date="2020-08" db="EMBL/GenBank/DDBJ databases">
        <authorList>
            <person name="Hejnol A."/>
        </authorList>
    </citation>
    <scope>NUCLEOTIDE SEQUENCE [LARGE SCALE GENOMIC DNA]</scope>
</reference>
<comment type="subcellular location">
    <subcellularLocation>
        <location evidence="1">Golgi apparatus</location>
        <location evidence="1">trans-Golgi network membrane</location>
        <topology evidence="1">Multi-pass membrane protein</topology>
    </subcellularLocation>
</comment>
<feature type="region of interest" description="Disordered" evidence="11">
    <location>
        <begin position="385"/>
        <end position="411"/>
    </location>
</feature>
<name>A0A7I8VWG8_9ANNE</name>
<sequence length="411" mass="45761">MNGGPSQESDEIRQRVGTVIDLGNETPIMHPFPNQDKNFFSRLLSELSTVTTNNKVKRVLFMGVFITFSIILLLVWCNSTNSIALTAYTYLGLFDLFSLATCVITIWSEKQQPNSTYTFGYDRFEVLAVFATTLLAQLGALFIVKESVERLILQPDVHTGRLLVATILAFVVHMATTYCVNNPAFNHVVSASSSSWLQEHTADFSHSICKIAPGLSKLLLPRINPFSLIAFAGASAIIGVYFIVDSYNYTRSDTWAALWIALMTVGTMFPMTMYTGTILLQTTPGHVLGQIDKCLREASTLDGVLEFQHEHCWSVGFKGMAGSMHVRVRRDADEQLVLAHVVNRLSDLVPNLTVQIFKDDWTRPTARQIISQSPNFASPTLFPYRPSTSPQQLDTKFNGRAPGSFDTQRIA</sequence>
<evidence type="ECO:0000259" key="13">
    <source>
        <dbReference type="Pfam" id="PF01545"/>
    </source>
</evidence>
<keyword evidence="8 12" id="KW-0472">Membrane</keyword>
<evidence type="ECO:0000313" key="15">
    <source>
        <dbReference type="Proteomes" id="UP000549394"/>
    </source>
</evidence>
<evidence type="ECO:0000256" key="12">
    <source>
        <dbReference type="SAM" id="Phobius"/>
    </source>
</evidence>
<feature type="transmembrane region" description="Helical" evidence="12">
    <location>
        <begin position="88"/>
        <end position="107"/>
    </location>
</feature>
<evidence type="ECO:0000313" key="14">
    <source>
        <dbReference type="EMBL" id="CAD5120564.1"/>
    </source>
</evidence>
<dbReference type="GO" id="GO:0008324">
    <property type="term" value="F:monoatomic cation transmembrane transporter activity"/>
    <property type="evidence" value="ECO:0007669"/>
    <property type="project" value="InterPro"/>
</dbReference>
<gene>
    <name evidence="14" type="ORF">DGYR_LOCUS8645</name>
</gene>
<dbReference type="InterPro" id="IPR058533">
    <property type="entry name" value="Cation_efflux_TM"/>
</dbReference>
<feature type="transmembrane region" description="Helical" evidence="12">
    <location>
        <begin position="226"/>
        <end position="244"/>
    </location>
</feature>
<feature type="transmembrane region" description="Helical" evidence="12">
    <location>
        <begin position="256"/>
        <end position="280"/>
    </location>
</feature>
<keyword evidence="7" id="KW-0406">Ion transport</keyword>
<dbReference type="Gene3D" id="1.20.1510.10">
    <property type="entry name" value="Cation efflux protein transmembrane domain"/>
    <property type="match status" value="1"/>
</dbReference>
<proteinExistence type="predicted"/>
<comment type="caution">
    <text evidence="14">The sequence shown here is derived from an EMBL/GenBank/DDBJ whole genome shotgun (WGS) entry which is preliminary data.</text>
</comment>
<feature type="transmembrane region" description="Helical" evidence="12">
    <location>
        <begin position="127"/>
        <end position="144"/>
    </location>
</feature>
<evidence type="ECO:0000256" key="5">
    <source>
        <dbReference type="ARBA" id="ARBA00022989"/>
    </source>
</evidence>
<evidence type="ECO:0000256" key="2">
    <source>
        <dbReference type="ARBA" id="ARBA00022448"/>
    </source>
</evidence>
<dbReference type="AlphaFoldDB" id="A0A7I8VWG8"/>
<evidence type="ECO:0000256" key="10">
    <source>
        <dbReference type="ARBA" id="ARBA00045455"/>
    </source>
</evidence>
<evidence type="ECO:0000256" key="9">
    <source>
        <dbReference type="ARBA" id="ARBA00038600"/>
    </source>
</evidence>
<feature type="domain" description="Cation efflux protein transmembrane" evidence="13">
    <location>
        <begin position="65"/>
        <end position="280"/>
    </location>
</feature>
<dbReference type="Proteomes" id="UP000549394">
    <property type="component" value="Unassembled WGS sequence"/>
</dbReference>
<dbReference type="PANTHER" id="PTHR46531:SF1">
    <property type="entry name" value="ZINC TRANSPORTER 6"/>
    <property type="match status" value="1"/>
</dbReference>
<dbReference type="Pfam" id="PF01545">
    <property type="entry name" value="Cation_efflux"/>
    <property type="match status" value="1"/>
</dbReference>
<keyword evidence="6" id="KW-0333">Golgi apparatus</keyword>
<evidence type="ECO:0000256" key="6">
    <source>
        <dbReference type="ARBA" id="ARBA00023034"/>
    </source>
</evidence>
<dbReference type="GO" id="GO:0006829">
    <property type="term" value="P:zinc ion transport"/>
    <property type="evidence" value="ECO:0007669"/>
    <property type="project" value="TreeGrafter"/>
</dbReference>
<feature type="transmembrane region" description="Helical" evidence="12">
    <location>
        <begin position="59"/>
        <end position="76"/>
    </location>
</feature>